<sequence length="34" mass="3895">MINNKYKIIVSMFTTTIISAERVYAEISLKNSNT</sequence>
<proteinExistence type="predicted"/>
<dbReference type="AlphaFoldDB" id="A0A6N3EZ06"/>
<reference evidence="1" key="1">
    <citation type="submission" date="2019-11" db="EMBL/GenBank/DDBJ databases">
        <authorList>
            <person name="Feng L."/>
        </authorList>
    </citation>
    <scope>NUCLEOTIDE SEQUENCE</scope>
    <source>
        <strain evidence="1">CsymbiosumLFYP84</strain>
    </source>
</reference>
<gene>
    <name evidence="1" type="ORF">CSLFYP84_02290</name>
</gene>
<organism evidence="1">
    <name type="scientific">Clostridium symbiosum</name>
    <name type="common">Bacteroides symbiosus</name>
    <dbReference type="NCBI Taxonomy" id="1512"/>
    <lineage>
        <taxon>Bacteria</taxon>
        <taxon>Bacillati</taxon>
        <taxon>Bacillota</taxon>
        <taxon>Clostridia</taxon>
        <taxon>Lachnospirales</taxon>
        <taxon>Lachnospiraceae</taxon>
        <taxon>Otoolea</taxon>
    </lineage>
</organism>
<accession>A0A6N3EZ06</accession>
<dbReference type="EMBL" id="CACRUA010000027">
    <property type="protein sequence ID" value="VYU44962.1"/>
    <property type="molecule type" value="Genomic_DNA"/>
</dbReference>
<protein>
    <submittedName>
        <fullName evidence="1">Uncharacterized protein</fullName>
    </submittedName>
</protein>
<evidence type="ECO:0000313" key="1">
    <source>
        <dbReference type="EMBL" id="VYU44962.1"/>
    </source>
</evidence>
<name>A0A6N3EZ06_CLOSY</name>